<dbReference type="Pfam" id="PF13349">
    <property type="entry name" value="DUF4097"/>
    <property type="match status" value="1"/>
</dbReference>
<evidence type="ECO:0000313" key="4">
    <source>
        <dbReference type="Proteomes" id="UP000295447"/>
    </source>
</evidence>
<evidence type="ECO:0000259" key="2">
    <source>
        <dbReference type="Pfam" id="PF13349"/>
    </source>
</evidence>
<sequence length="283" mass="28585">MRADSDCERATVTIQTADENGPAADAVRSAQLRSTPEGLETSVRGDGSTSGGAISGGGFTISGGTFGNIRTGRGITVNGMHISGGNDIVVNGVHITGAGGTVNVSQGVSPIEIVAVVPKGSSLQTRSDSADIEATGQLARVDANSVSGDVDIDRADDIKARTTSGDIRMGRTDQVSAHSVSGDISIDDFGGSARTETVSGDVRVHATEGGNLSAGSVSGNITVTASDANVAQQLNVQTSTVSGRVRTPQPAMSAESRRRDDSGGARNYKTGRTGPGQAADRTL</sequence>
<evidence type="ECO:0000313" key="3">
    <source>
        <dbReference type="EMBL" id="TDW24288.1"/>
    </source>
</evidence>
<proteinExistence type="predicted"/>
<organism evidence="3 4">
    <name type="scientific">Kribbella kalugense</name>
    <dbReference type="NCBI Taxonomy" id="2512221"/>
    <lineage>
        <taxon>Bacteria</taxon>
        <taxon>Bacillati</taxon>
        <taxon>Actinomycetota</taxon>
        <taxon>Actinomycetes</taxon>
        <taxon>Propionibacteriales</taxon>
        <taxon>Kribbellaceae</taxon>
        <taxon>Kribbella</taxon>
    </lineage>
</organism>
<gene>
    <name evidence="3" type="ORF">EV650_3162</name>
</gene>
<protein>
    <submittedName>
        <fullName evidence="3">Putative adhesin</fullName>
    </submittedName>
</protein>
<name>A0A4R8A490_9ACTN</name>
<feature type="region of interest" description="Disordered" evidence="1">
    <location>
        <begin position="235"/>
        <end position="283"/>
    </location>
</feature>
<comment type="caution">
    <text evidence="3">The sequence shown here is derived from an EMBL/GenBank/DDBJ whole genome shotgun (WGS) entry which is preliminary data.</text>
</comment>
<dbReference type="EMBL" id="SODF01000001">
    <property type="protein sequence ID" value="TDW24288.1"/>
    <property type="molecule type" value="Genomic_DNA"/>
</dbReference>
<keyword evidence="4" id="KW-1185">Reference proteome</keyword>
<feature type="domain" description="DUF4097" evidence="2">
    <location>
        <begin position="112"/>
        <end position="264"/>
    </location>
</feature>
<dbReference type="Proteomes" id="UP000295447">
    <property type="component" value="Unassembled WGS sequence"/>
</dbReference>
<reference evidence="3 4" key="1">
    <citation type="submission" date="2019-03" db="EMBL/GenBank/DDBJ databases">
        <title>Genomic Encyclopedia of Type Strains, Phase III (KMG-III): the genomes of soil and plant-associated and newly described type strains.</title>
        <authorList>
            <person name="Whitman W."/>
        </authorList>
    </citation>
    <scope>NUCLEOTIDE SEQUENCE [LARGE SCALE GENOMIC DNA]</scope>
    <source>
        <strain evidence="3 4">VKM Ac-2570</strain>
    </source>
</reference>
<accession>A0A4R8A490</accession>
<dbReference type="InterPro" id="IPR025164">
    <property type="entry name" value="Toastrack_DUF4097"/>
</dbReference>
<evidence type="ECO:0000256" key="1">
    <source>
        <dbReference type="SAM" id="MobiDB-lite"/>
    </source>
</evidence>
<feature type="region of interest" description="Disordered" evidence="1">
    <location>
        <begin position="16"/>
        <end position="56"/>
    </location>
</feature>
<dbReference type="AlphaFoldDB" id="A0A4R8A490"/>